<reference evidence="2 3" key="1">
    <citation type="submission" date="2021-03" db="EMBL/GenBank/DDBJ databases">
        <title>Genomic Encyclopedia of Type Strains, Phase IV (KMG-IV): sequencing the most valuable type-strain genomes for metagenomic binning, comparative biology and taxonomic classification.</title>
        <authorList>
            <person name="Goeker M."/>
        </authorList>
    </citation>
    <scope>NUCLEOTIDE SEQUENCE [LARGE SCALE GENOMIC DNA]</scope>
    <source>
        <strain evidence="2 3">DSM 25609</strain>
    </source>
</reference>
<keyword evidence="1" id="KW-0472">Membrane</keyword>
<keyword evidence="1" id="KW-0812">Transmembrane</keyword>
<proteinExistence type="predicted"/>
<evidence type="ECO:0000256" key="1">
    <source>
        <dbReference type="SAM" id="Phobius"/>
    </source>
</evidence>
<dbReference type="Proteomes" id="UP001519345">
    <property type="component" value="Unassembled WGS sequence"/>
</dbReference>
<comment type="caution">
    <text evidence="2">The sequence shown here is derived from an EMBL/GenBank/DDBJ whole genome shotgun (WGS) entry which is preliminary data.</text>
</comment>
<accession>A0ABS4IGT6</accession>
<organism evidence="2 3">
    <name type="scientific">Virgibacillus natechei</name>
    <dbReference type="NCBI Taxonomy" id="1216297"/>
    <lineage>
        <taxon>Bacteria</taxon>
        <taxon>Bacillati</taxon>
        <taxon>Bacillota</taxon>
        <taxon>Bacilli</taxon>
        <taxon>Bacillales</taxon>
        <taxon>Bacillaceae</taxon>
        <taxon>Virgibacillus</taxon>
    </lineage>
</organism>
<protein>
    <submittedName>
        <fullName evidence="2">Uncharacterized protein</fullName>
    </submittedName>
</protein>
<evidence type="ECO:0000313" key="3">
    <source>
        <dbReference type="Proteomes" id="UP001519345"/>
    </source>
</evidence>
<dbReference type="EMBL" id="JAGGKX010000011">
    <property type="protein sequence ID" value="MBP1970172.1"/>
    <property type="molecule type" value="Genomic_DNA"/>
</dbReference>
<keyword evidence="1" id="KW-1133">Transmembrane helix</keyword>
<keyword evidence="3" id="KW-1185">Reference proteome</keyword>
<dbReference type="RefSeq" id="WP_264917243.1">
    <property type="nucleotide sequence ID" value="NZ_CP110224.1"/>
</dbReference>
<name>A0ABS4IGT6_9BACI</name>
<evidence type="ECO:0000313" key="2">
    <source>
        <dbReference type="EMBL" id="MBP1970172.1"/>
    </source>
</evidence>
<gene>
    <name evidence="2" type="ORF">J2Z83_002290</name>
</gene>
<sequence>MGWVGLGWVGLGWVGLGWVGLGWVGLGWVRLGSVVKKRGKQQDNETCCYVIVFEELYIQLFVTFSAC</sequence>
<feature type="transmembrane region" description="Helical" evidence="1">
    <location>
        <begin position="6"/>
        <end position="29"/>
    </location>
</feature>